<accession>A0ABU4NLK7</accession>
<proteinExistence type="predicted"/>
<reference evidence="1 2" key="1">
    <citation type="journal article" date="2023" name="Microb. Genom.">
        <title>Mesoterricola silvestris gen. nov., sp. nov., Mesoterricola sediminis sp. nov., Geothrix oryzae sp. nov., Geothrix edaphica sp. nov., Geothrix rubra sp. nov., and Geothrix limicola sp. nov., six novel members of Acidobacteriota isolated from soils.</title>
        <authorList>
            <person name="Weisberg A.J."/>
            <person name="Pearce E."/>
            <person name="Kramer C.G."/>
            <person name="Chang J.H."/>
            <person name="Clarke C.R."/>
        </authorList>
    </citation>
    <scope>NUCLEOTIDE SEQUENCE [LARGE SCALE GENOMIC DNA]</scope>
    <source>
        <strain evidence="1 2">ID09-01A</strain>
    </source>
</reference>
<evidence type="ECO:0000313" key="2">
    <source>
        <dbReference type="Proteomes" id="UP001271274"/>
    </source>
</evidence>
<sequence length="156" mass="17298">MHRRPWVVTDVVRSTAASDDPARAAEAATTHLVKLSSLESDGRDEELRVVWELEQATDVHDQYELPSPHNGFDEPGRLDAFLDAVRWGAIASTDKTALQAPFRSGVGLGRRVEAGLVMQELMLRHRAPPRGRRARRPVLSTTTRPVLATQARGVCR</sequence>
<organism evidence="1 2">
    <name type="scientific">Streptomyces europaeiscabiei</name>
    <dbReference type="NCBI Taxonomy" id="146819"/>
    <lineage>
        <taxon>Bacteria</taxon>
        <taxon>Bacillati</taxon>
        <taxon>Actinomycetota</taxon>
        <taxon>Actinomycetes</taxon>
        <taxon>Kitasatosporales</taxon>
        <taxon>Streptomycetaceae</taxon>
        <taxon>Streptomyces</taxon>
    </lineage>
</organism>
<dbReference type="Proteomes" id="UP001271274">
    <property type="component" value="Unassembled WGS sequence"/>
</dbReference>
<dbReference type="EMBL" id="JARAYU010000007">
    <property type="protein sequence ID" value="MDX3702335.1"/>
    <property type="molecule type" value="Genomic_DNA"/>
</dbReference>
<keyword evidence="2" id="KW-1185">Reference proteome</keyword>
<protein>
    <submittedName>
        <fullName evidence="1">Uncharacterized protein</fullName>
    </submittedName>
</protein>
<name>A0ABU4NLK7_9ACTN</name>
<evidence type="ECO:0000313" key="1">
    <source>
        <dbReference type="EMBL" id="MDX3702335.1"/>
    </source>
</evidence>
<comment type="caution">
    <text evidence="1">The sequence shown here is derived from an EMBL/GenBank/DDBJ whole genome shotgun (WGS) entry which is preliminary data.</text>
</comment>
<gene>
    <name evidence="1" type="ORF">PV662_21655</name>
</gene>
<dbReference type="RefSeq" id="WP_319062540.1">
    <property type="nucleotide sequence ID" value="NZ_JARAYT010000008.1"/>
</dbReference>